<reference evidence="2" key="1">
    <citation type="submission" date="2021-02" db="EMBL/GenBank/DDBJ databases">
        <authorList>
            <person name="Nowell W R."/>
        </authorList>
    </citation>
    <scope>NUCLEOTIDE SEQUENCE</scope>
</reference>
<keyword evidence="3" id="KW-1185">Reference proteome</keyword>
<dbReference type="EMBL" id="CAJOBP010087442">
    <property type="protein sequence ID" value="CAF4935747.1"/>
    <property type="molecule type" value="Genomic_DNA"/>
</dbReference>
<protein>
    <submittedName>
        <fullName evidence="2">Uncharacterized protein</fullName>
    </submittedName>
</protein>
<gene>
    <name evidence="2" type="ORF">UJA718_LOCUS47083</name>
</gene>
<evidence type="ECO:0000256" key="1">
    <source>
        <dbReference type="SAM" id="MobiDB-lite"/>
    </source>
</evidence>
<sequence length="81" mass="9007">RNAEINAVTTRAQAKLQAQPQPSSANTSSTSTTSQSTCSSLPMATPLHDFSLSRIRSEQAQDVIIQQIIQQIRNNRRYESF</sequence>
<organism evidence="2 3">
    <name type="scientific">Rotaria socialis</name>
    <dbReference type="NCBI Taxonomy" id="392032"/>
    <lineage>
        <taxon>Eukaryota</taxon>
        <taxon>Metazoa</taxon>
        <taxon>Spiralia</taxon>
        <taxon>Gnathifera</taxon>
        <taxon>Rotifera</taxon>
        <taxon>Eurotatoria</taxon>
        <taxon>Bdelloidea</taxon>
        <taxon>Philodinida</taxon>
        <taxon>Philodinidae</taxon>
        <taxon>Rotaria</taxon>
    </lineage>
</organism>
<evidence type="ECO:0000313" key="2">
    <source>
        <dbReference type="EMBL" id="CAF4935747.1"/>
    </source>
</evidence>
<feature type="non-terminal residue" evidence="2">
    <location>
        <position position="1"/>
    </location>
</feature>
<feature type="region of interest" description="Disordered" evidence="1">
    <location>
        <begin position="1"/>
        <end position="42"/>
    </location>
</feature>
<accession>A0A821X3M3</accession>
<feature type="compositionally biased region" description="Low complexity" evidence="1">
    <location>
        <begin position="23"/>
        <end position="40"/>
    </location>
</feature>
<name>A0A821X3M3_9BILA</name>
<dbReference type="AlphaFoldDB" id="A0A821X3M3"/>
<feature type="compositionally biased region" description="Polar residues" evidence="1">
    <location>
        <begin position="7"/>
        <end position="22"/>
    </location>
</feature>
<comment type="caution">
    <text evidence="2">The sequence shown here is derived from an EMBL/GenBank/DDBJ whole genome shotgun (WGS) entry which is preliminary data.</text>
</comment>
<feature type="non-terminal residue" evidence="2">
    <location>
        <position position="81"/>
    </location>
</feature>
<evidence type="ECO:0000313" key="3">
    <source>
        <dbReference type="Proteomes" id="UP000663873"/>
    </source>
</evidence>
<dbReference type="Proteomes" id="UP000663873">
    <property type="component" value="Unassembled WGS sequence"/>
</dbReference>
<proteinExistence type="predicted"/>